<dbReference type="InterPro" id="IPR049054">
    <property type="entry name" value="CN_hydtase_beta-like_N"/>
</dbReference>
<accession>A0ABY4W6J0</accession>
<protein>
    <submittedName>
        <fullName evidence="2">Nitrile hydratase accessory protein</fullName>
    </submittedName>
</protein>
<gene>
    <name evidence="2" type="ORF">NBZ79_00890</name>
</gene>
<dbReference type="InterPro" id="IPR042262">
    <property type="entry name" value="CN_hydtase_beta_C"/>
</dbReference>
<dbReference type="InterPro" id="IPR023808">
    <property type="entry name" value="Nitrile_Hydratase_acc_put"/>
</dbReference>
<dbReference type="Proteomes" id="UP001056291">
    <property type="component" value="Chromosome"/>
</dbReference>
<dbReference type="NCBIfam" id="TIGR03889">
    <property type="entry name" value="nitrile_acc"/>
    <property type="match status" value="1"/>
</dbReference>
<dbReference type="InterPro" id="IPR008990">
    <property type="entry name" value="Elect_transpt_acc-like_dom_sf"/>
</dbReference>
<name>A0ABY4W6J0_9PROT</name>
<dbReference type="RefSeq" id="WP_251934619.1">
    <property type="nucleotide sequence ID" value="NZ_CP098747.1"/>
</dbReference>
<keyword evidence="3" id="KW-1185">Reference proteome</keyword>
<sequence length="124" mass="14030">MTESGGELDWALEKIDIPRDTDGPVFDEPWQAMAFAMTVKLNEQGQFSWSEWAEIFGAEIEAATLAGEGRGNEGYYLCWLAALEKIVARKDLLTTAQLADRKEEWRHASEHTEHGKPILLDKIH</sequence>
<evidence type="ECO:0000313" key="2">
    <source>
        <dbReference type="EMBL" id="USG61532.1"/>
    </source>
</evidence>
<organism evidence="2 3">
    <name type="scientific">Sneathiella marina</name>
    <dbReference type="NCBI Taxonomy" id="2950108"/>
    <lineage>
        <taxon>Bacteria</taxon>
        <taxon>Pseudomonadati</taxon>
        <taxon>Pseudomonadota</taxon>
        <taxon>Alphaproteobacteria</taxon>
        <taxon>Sneathiellales</taxon>
        <taxon>Sneathiellaceae</taxon>
        <taxon>Sneathiella</taxon>
    </lineage>
</organism>
<reference evidence="2" key="1">
    <citation type="submission" date="2022-06" db="EMBL/GenBank/DDBJ databases">
        <title>Sneathiella actinostolidae sp. nov., isolated from a sea anemonein the Western Pacific Ocean.</title>
        <authorList>
            <person name="Wei M.J."/>
        </authorList>
    </citation>
    <scope>NUCLEOTIDE SEQUENCE</scope>
    <source>
        <strain evidence="2">PHK-P5</strain>
    </source>
</reference>
<evidence type="ECO:0000313" key="3">
    <source>
        <dbReference type="Proteomes" id="UP001056291"/>
    </source>
</evidence>
<dbReference type="SUPFAM" id="SSF50090">
    <property type="entry name" value="Electron transport accessory proteins"/>
    <property type="match status" value="1"/>
</dbReference>
<dbReference type="EMBL" id="CP098747">
    <property type="protein sequence ID" value="USG61532.1"/>
    <property type="molecule type" value="Genomic_DNA"/>
</dbReference>
<proteinExistence type="predicted"/>
<evidence type="ECO:0000259" key="1">
    <source>
        <dbReference type="Pfam" id="PF21006"/>
    </source>
</evidence>
<dbReference type="Pfam" id="PF21006">
    <property type="entry name" value="NHase_beta_N"/>
    <property type="match status" value="1"/>
</dbReference>
<dbReference type="Gene3D" id="1.10.472.20">
    <property type="entry name" value="Nitrile hydratase, beta subunit"/>
    <property type="match status" value="1"/>
</dbReference>
<feature type="domain" description="Nitrile hydratase beta subunit-like N-terminal" evidence="1">
    <location>
        <begin position="15"/>
        <end position="108"/>
    </location>
</feature>